<keyword evidence="3" id="KW-1185">Reference proteome</keyword>
<name>U2YV15_9EURY</name>
<gene>
    <name evidence="2" type="ORF">MBEHAL_1615</name>
</gene>
<dbReference type="InterPro" id="IPR050490">
    <property type="entry name" value="Bact_solute-bd_prot1"/>
</dbReference>
<sequence length="530" mass="57584">MKNPGRYKCGICEQGSMPDNGNNLNRRQLLKYSAFASAGGLSAFAGCSNNGGSSGSGGSGGSNGSVSIDFASNWKQRRTTSLDEWKLSDRQAVPDANKQGSTDAWKQSKSVKSAPWQPPKGWEDSAAADVDSIQVLNFGSLDYDPATVATYAMFEDRTGIKIDPLELVVDQAIPKETAFLKAERSSPQAFEVVTTSSFSSFADAGYLANLDALMPKDEMWDTYQPVTKPTSTWNNHVYTCPAYLEASLVHVRPDLLKEQGVPENSRKAILDGSWTWDDLEAAMKAFEGTGTYAWAYRGGSRTYTLRDFEKMFYQAGGTFYENGKVKVNTDAGYAAVEKMVEWRNKGWVPNEVVSYGQGDLADGFLSGQFAMVPVYGDLVSKALAKYEKGTEYQPTLSPKGGSSTPNPTRAGIASPTGISINVNASESQKAAAMLFGDALLSESSQWWEFVVEGNQSFSKSVYDEASQAGVAEFADIRGKQMTLNQAEVFPQERPIKQHVSQQVQKAIAGDLDPKKALDQAQSFINTILGQ</sequence>
<feature type="compositionally biased region" description="Polar residues" evidence="1">
    <location>
        <begin position="98"/>
        <end position="111"/>
    </location>
</feature>
<evidence type="ECO:0000313" key="2">
    <source>
        <dbReference type="EMBL" id="GAD52855.1"/>
    </source>
</evidence>
<dbReference type="Gene3D" id="3.40.190.10">
    <property type="entry name" value="Periplasmic binding protein-like II"/>
    <property type="match status" value="1"/>
</dbReference>
<dbReference type="InterPro" id="IPR006059">
    <property type="entry name" value="SBP"/>
</dbReference>
<dbReference type="Proteomes" id="UP000016986">
    <property type="component" value="Unassembled WGS sequence"/>
</dbReference>
<protein>
    <submittedName>
        <fullName evidence="2">Trehalose/maltose binding protein</fullName>
    </submittedName>
</protein>
<organism evidence="2 3">
    <name type="scientific">Halarchaeum acidiphilum MH1-52-1</name>
    <dbReference type="NCBI Taxonomy" id="1261545"/>
    <lineage>
        <taxon>Archaea</taxon>
        <taxon>Methanobacteriati</taxon>
        <taxon>Methanobacteriota</taxon>
        <taxon>Stenosarchaea group</taxon>
        <taxon>Halobacteria</taxon>
        <taxon>Halobacteriales</taxon>
        <taxon>Halobacteriaceae</taxon>
    </lineage>
</organism>
<reference evidence="2 3" key="1">
    <citation type="submission" date="2013-09" db="EMBL/GenBank/DDBJ databases">
        <title>Whole genome sequencing of Halarchaeum acidiphilum strain MH1-52-1.</title>
        <authorList>
            <person name="Shimane Y."/>
            <person name="Minegishi H."/>
            <person name="Nishi S."/>
            <person name="Echigo A."/>
            <person name="Shuto A."/>
            <person name="Konishi M."/>
            <person name="Ito T."/>
            <person name="Ohkuma M."/>
            <person name="Ohta Y."/>
            <person name="Nagano Y."/>
            <person name="Tsubouchi T."/>
            <person name="Mori K."/>
            <person name="Usui K."/>
            <person name="Kamekura M."/>
            <person name="Usami R."/>
            <person name="Takaki Y."/>
            <person name="Hatada Y."/>
        </authorList>
    </citation>
    <scope>NUCLEOTIDE SEQUENCE [LARGE SCALE GENOMIC DNA]</scope>
    <source>
        <strain evidence="2 3">JCM 16109</strain>
    </source>
</reference>
<accession>U2YV15</accession>
<proteinExistence type="predicted"/>
<comment type="caution">
    <text evidence="2">The sequence shown here is derived from an EMBL/GenBank/DDBJ whole genome shotgun (WGS) entry which is preliminary data.</text>
</comment>
<dbReference type="PANTHER" id="PTHR43649:SF30">
    <property type="entry name" value="ABC TRANSPORTER SUBSTRATE-BINDING PROTEIN"/>
    <property type="match status" value="1"/>
</dbReference>
<evidence type="ECO:0000256" key="1">
    <source>
        <dbReference type="SAM" id="MobiDB-lite"/>
    </source>
</evidence>
<dbReference type="PANTHER" id="PTHR43649">
    <property type="entry name" value="ARABINOSE-BINDING PROTEIN-RELATED"/>
    <property type="match status" value="1"/>
</dbReference>
<dbReference type="eggNOG" id="arCOG00151">
    <property type="taxonomic scope" value="Archaea"/>
</dbReference>
<feature type="region of interest" description="Disordered" evidence="1">
    <location>
        <begin position="87"/>
        <end position="123"/>
    </location>
</feature>
<evidence type="ECO:0000313" key="3">
    <source>
        <dbReference type="Proteomes" id="UP000016986"/>
    </source>
</evidence>
<dbReference type="EMBL" id="BATA01000037">
    <property type="protein sequence ID" value="GAD52855.1"/>
    <property type="molecule type" value="Genomic_DNA"/>
</dbReference>
<dbReference type="Pfam" id="PF01547">
    <property type="entry name" value="SBP_bac_1"/>
    <property type="match status" value="1"/>
</dbReference>
<dbReference type="AlphaFoldDB" id="U2YV15"/>
<dbReference type="SUPFAM" id="SSF53850">
    <property type="entry name" value="Periplasmic binding protein-like II"/>
    <property type="match status" value="1"/>
</dbReference>